<name>A0A1G1V957_9BACT</name>
<evidence type="ECO:0000256" key="4">
    <source>
        <dbReference type="ARBA" id="ARBA00022763"/>
    </source>
</evidence>
<comment type="caution">
    <text evidence="8">The sequence shown here is derived from an EMBL/GenBank/DDBJ whole genome shotgun (WGS) entry which is preliminary data.</text>
</comment>
<evidence type="ECO:0000256" key="3">
    <source>
        <dbReference type="ARBA" id="ARBA00012000"/>
    </source>
</evidence>
<dbReference type="InterPro" id="IPR011257">
    <property type="entry name" value="DNA_glycosylase"/>
</dbReference>
<dbReference type="STRING" id="1797516.A3D26_03090"/>
<dbReference type="Proteomes" id="UP000178319">
    <property type="component" value="Unassembled WGS sequence"/>
</dbReference>
<dbReference type="GO" id="GO:0008725">
    <property type="term" value="F:DNA-3-methyladenine glycosylase activity"/>
    <property type="evidence" value="ECO:0007669"/>
    <property type="project" value="TreeGrafter"/>
</dbReference>
<evidence type="ECO:0000259" key="6">
    <source>
        <dbReference type="SMART" id="SM00278"/>
    </source>
</evidence>
<feature type="domain" description="HhH-GPD" evidence="7">
    <location>
        <begin position="45"/>
        <end position="197"/>
    </location>
</feature>
<dbReference type="Gene3D" id="1.10.340.30">
    <property type="entry name" value="Hypothetical protein, domain 2"/>
    <property type="match status" value="1"/>
</dbReference>
<proteinExistence type="inferred from homology"/>
<dbReference type="InterPro" id="IPR003265">
    <property type="entry name" value="HhH-GPD_domain"/>
</dbReference>
<dbReference type="GO" id="GO:0032993">
    <property type="term" value="C:protein-DNA complex"/>
    <property type="evidence" value="ECO:0007669"/>
    <property type="project" value="TreeGrafter"/>
</dbReference>
<accession>A0A1G1V957</accession>
<comment type="similarity">
    <text evidence="2">Belongs to the alkylbase DNA glycosidase AlkA family.</text>
</comment>
<protein>
    <recommendedName>
        <fullName evidence="3">DNA-3-methyladenine glycosylase II</fullName>
        <ecNumber evidence="3">3.2.2.21</ecNumber>
    </recommendedName>
</protein>
<dbReference type="GO" id="GO:0006307">
    <property type="term" value="P:DNA alkylation repair"/>
    <property type="evidence" value="ECO:0007669"/>
    <property type="project" value="TreeGrafter"/>
</dbReference>
<dbReference type="PANTHER" id="PTHR43003:SF5">
    <property type="entry name" value="DNA-3-METHYLADENINE GLYCOSYLASE"/>
    <property type="match status" value="1"/>
</dbReference>
<evidence type="ECO:0000259" key="7">
    <source>
        <dbReference type="SMART" id="SM00478"/>
    </source>
</evidence>
<dbReference type="FunFam" id="1.10.340.30:FF:000004">
    <property type="entry name" value="DNA-3-methyladenine glycosylase II"/>
    <property type="match status" value="1"/>
</dbReference>
<dbReference type="GO" id="GO:0006285">
    <property type="term" value="P:base-excision repair, AP site formation"/>
    <property type="evidence" value="ECO:0007669"/>
    <property type="project" value="TreeGrafter"/>
</dbReference>
<reference evidence="8 9" key="1">
    <citation type="journal article" date="2016" name="Nat. Commun.">
        <title>Thousands of microbial genomes shed light on interconnected biogeochemical processes in an aquifer system.</title>
        <authorList>
            <person name="Anantharaman K."/>
            <person name="Brown C.T."/>
            <person name="Hug L.A."/>
            <person name="Sharon I."/>
            <person name="Castelle C.J."/>
            <person name="Probst A.J."/>
            <person name="Thomas B.C."/>
            <person name="Singh A."/>
            <person name="Wilkins M.J."/>
            <person name="Karaoz U."/>
            <person name="Brodie E.L."/>
            <person name="Williams K.H."/>
            <person name="Hubbard S.S."/>
            <person name="Banfield J.F."/>
        </authorList>
    </citation>
    <scope>NUCLEOTIDE SEQUENCE [LARGE SCALE GENOMIC DNA]</scope>
</reference>
<dbReference type="AlphaFoldDB" id="A0A1G1V957"/>
<comment type="catalytic activity">
    <reaction evidence="1">
        <text>Hydrolysis of alkylated DNA, releasing 3-methyladenine, 3-methylguanine, 7-methylguanine and 7-methyladenine.</text>
        <dbReference type="EC" id="3.2.2.21"/>
    </reaction>
</comment>
<organism evidence="8 9">
    <name type="scientific">Candidatus Blackburnbacteria bacterium RIFCSPHIGHO2_02_FULL_44_20</name>
    <dbReference type="NCBI Taxonomy" id="1797516"/>
    <lineage>
        <taxon>Bacteria</taxon>
        <taxon>Candidatus Blackburniibacteriota</taxon>
    </lineage>
</organism>
<sequence>MNRKVLKHFKKTDPVLYTAAVKAALGERTPRSSKFYFEDLVESIVSQQLSGKAASTIYERFKKLLPKGKITAESILKVKGEDIRTCGVSNAKVSYIKDLAQKIKSKEVHLEKLAQMKDGEIIEELTKVKGIGRWTAEMFLMFTLNRPDVFSHGDLGLNSAIKRLYKLENPTKEEIAAITIKWSPYRTFASRVLWKSLDAKG</sequence>
<dbReference type="PANTHER" id="PTHR43003">
    <property type="entry name" value="DNA-3-METHYLADENINE GLYCOSYLASE"/>
    <property type="match status" value="1"/>
</dbReference>
<dbReference type="EC" id="3.2.2.21" evidence="3"/>
<dbReference type="Pfam" id="PF00730">
    <property type="entry name" value="HhH-GPD"/>
    <property type="match status" value="1"/>
</dbReference>
<dbReference type="EMBL" id="MHBZ01000009">
    <property type="protein sequence ID" value="OGY11949.1"/>
    <property type="molecule type" value="Genomic_DNA"/>
</dbReference>
<dbReference type="SMART" id="SM00278">
    <property type="entry name" value="HhH1"/>
    <property type="match status" value="1"/>
</dbReference>
<gene>
    <name evidence="8" type="ORF">A3D26_03090</name>
</gene>
<evidence type="ECO:0000256" key="2">
    <source>
        <dbReference type="ARBA" id="ARBA00010817"/>
    </source>
</evidence>
<dbReference type="InterPro" id="IPR051912">
    <property type="entry name" value="Alkylbase_DNA_Glycosylase/TA"/>
</dbReference>
<dbReference type="Gene3D" id="1.10.1670.40">
    <property type="match status" value="1"/>
</dbReference>
<dbReference type="GO" id="GO:0032131">
    <property type="term" value="F:alkylated DNA binding"/>
    <property type="evidence" value="ECO:0007669"/>
    <property type="project" value="TreeGrafter"/>
</dbReference>
<evidence type="ECO:0000313" key="8">
    <source>
        <dbReference type="EMBL" id="OGY11949.1"/>
    </source>
</evidence>
<keyword evidence="5" id="KW-0234">DNA repair</keyword>
<feature type="domain" description="Helix-hairpin-helix DNA-binding motif class 1" evidence="6">
    <location>
        <begin position="123"/>
        <end position="142"/>
    </location>
</feature>
<dbReference type="SUPFAM" id="SSF48150">
    <property type="entry name" value="DNA-glycosylase"/>
    <property type="match status" value="1"/>
</dbReference>
<evidence type="ECO:0000256" key="5">
    <source>
        <dbReference type="ARBA" id="ARBA00023204"/>
    </source>
</evidence>
<dbReference type="InterPro" id="IPR003583">
    <property type="entry name" value="Hlx-hairpin-Hlx_DNA-bd_motif"/>
</dbReference>
<evidence type="ECO:0000313" key="9">
    <source>
        <dbReference type="Proteomes" id="UP000178319"/>
    </source>
</evidence>
<dbReference type="SMART" id="SM00478">
    <property type="entry name" value="ENDO3c"/>
    <property type="match status" value="1"/>
</dbReference>
<keyword evidence="4" id="KW-0227">DNA damage</keyword>
<evidence type="ECO:0000256" key="1">
    <source>
        <dbReference type="ARBA" id="ARBA00000086"/>
    </source>
</evidence>
<dbReference type="GO" id="GO:0043916">
    <property type="term" value="F:DNA-7-methylguanine glycosylase activity"/>
    <property type="evidence" value="ECO:0007669"/>
    <property type="project" value="TreeGrafter"/>
</dbReference>
<dbReference type="GO" id="GO:0005737">
    <property type="term" value="C:cytoplasm"/>
    <property type="evidence" value="ECO:0007669"/>
    <property type="project" value="TreeGrafter"/>
</dbReference>
<dbReference type="CDD" id="cd00056">
    <property type="entry name" value="ENDO3c"/>
    <property type="match status" value="1"/>
</dbReference>